<dbReference type="AlphaFoldDB" id="A0A671MJD0"/>
<dbReference type="InterPro" id="IPR000477">
    <property type="entry name" value="RT_dom"/>
</dbReference>
<accession>A0A671MJD0</accession>
<keyword evidence="3" id="KW-1185">Reference proteome</keyword>
<feature type="domain" description="Reverse transcriptase" evidence="1">
    <location>
        <begin position="7"/>
        <end position="52"/>
    </location>
</feature>
<dbReference type="Proteomes" id="UP000472260">
    <property type="component" value="Unassembled WGS sequence"/>
</dbReference>
<evidence type="ECO:0000313" key="2">
    <source>
        <dbReference type="Ensembl" id="ENSSANP00000033433.1"/>
    </source>
</evidence>
<sequence length="62" mass="7033">VIYTNSSSGEHEAVISLDAEKAFDRVEWEYLFTTLKQFGFPTDLVSWVRLLYTSPVASVCTN</sequence>
<name>A0A671MJD0_9TELE</name>
<protein>
    <recommendedName>
        <fullName evidence="1">Reverse transcriptase domain-containing protein</fullName>
    </recommendedName>
</protein>
<proteinExistence type="predicted"/>
<dbReference type="Pfam" id="PF00078">
    <property type="entry name" value="RVT_1"/>
    <property type="match status" value="1"/>
</dbReference>
<reference evidence="2" key="2">
    <citation type="submission" date="2025-09" db="UniProtKB">
        <authorList>
            <consortium name="Ensembl"/>
        </authorList>
    </citation>
    <scope>IDENTIFICATION</scope>
</reference>
<organism evidence="2 3">
    <name type="scientific">Sinocyclocheilus anshuiensis</name>
    <dbReference type="NCBI Taxonomy" id="1608454"/>
    <lineage>
        <taxon>Eukaryota</taxon>
        <taxon>Metazoa</taxon>
        <taxon>Chordata</taxon>
        <taxon>Craniata</taxon>
        <taxon>Vertebrata</taxon>
        <taxon>Euteleostomi</taxon>
        <taxon>Actinopterygii</taxon>
        <taxon>Neopterygii</taxon>
        <taxon>Teleostei</taxon>
        <taxon>Ostariophysi</taxon>
        <taxon>Cypriniformes</taxon>
        <taxon>Cyprinidae</taxon>
        <taxon>Cyprininae</taxon>
        <taxon>Sinocyclocheilus</taxon>
    </lineage>
</organism>
<reference evidence="2" key="1">
    <citation type="submission" date="2025-08" db="UniProtKB">
        <authorList>
            <consortium name="Ensembl"/>
        </authorList>
    </citation>
    <scope>IDENTIFICATION</scope>
</reference>
<evidence type="ECO:0000313" key="3">
    <source>
        <dbReference type="Proteomes" id="UP000472260"/>
    </source>
</evidence>
<dbReference type="Ensembl" id="ENSSANT00000035578.1">
    <property type="protein sequence ID" value="ENSSANP00000033433.1"/>
    <property type="gene ID" value="ENSSANG00000016973.1"/>
</dbReference>
<evidence type="ECO:0000259" key="1">
    <source>
        <dbReference type="Pfam" id="PF00078"/>
    </source>
</evidence>
<dbReference type="PANTHER" id="PTHR19446">
    <property type="entry name" value="REVERSE TRANSCRIPTASES"/>
    <property type="match status" value="1"/>
</dbReference>